<dbReference type="GO" id="GO:0051082">
    <property type="term" value="F:unfolded protein binding"/>
    <property type="evidence" value="ECO:0007669"/>
    <property type="project" value="TreeGrafter"/>
</dbReference>
<dbReference type="Proteomes" id="UP000095023">
    <property type="component" value="Unassembled WGS sequence"/>
</dbReference>
<dbReference type="InterPro" id="IPR057990">
    <property type="entry name" value="TPR_SYO1"/>
</dbReference>
<dbReference type="InterPro" id="IPR016024">
    <property type="entry name" value="ARM-type_fold"/>
</dbReference>
<proteinExistence type="inferred from homology"/>
<dbReference type="AlphaFoldDB" id="A0A1E4TDM9"/>
<gene>
    <name evidence="4" type="ORF">CANCADRAFT_97063</name>
</gene>
<reference evidence="5" key="1">
    <citation type="submission" date="2016-02" db="EMBL/GenBank/DDBJ databases">
        <title>Comparative genomics of biotechnologically important yeasts.</title>
        <authorList>
            <consortium name="DOE Joint Genome Institute"/>
            <person name="Riley R."/>
            <person name="Haridas S."/>
            <person name="Wolfe K.H."/>
            <person name="Lopes M.R."/>
            <person name="Hittinger C.T."/>
            <person name="Goker M."/>
            <person name="Salamov A."/>
            <person name="Wisecaver J."/>
            <person name="Long T.M."/>
            <person name="Aerts A.L."/>
            <person name="Barry K."/>
            <person name="Choi C."/>
            <person name="Clum A."/>
            <person name="Coughlan A.Y."/>
            <person name="Deshpande S."/>
            <person name="Douglass A.P."/>
            <person name="Hanson S.J."/>
            <person name="Klenk H.-P."/>
            <person name="Labutti K."/>
            <person name="Lapidus A."/>
            <person name="Lindquist E."/>
            <person name="Lipzen A."/>
            <person name="Meier-Kolthoff J.P."/>
            <person name="Ohm R.A."/>
            <person name="Otillar R.P."/>
            <person name="Pangilinan J."/>
            <person name="Peng Y."/>
            <person name="Rokas A."/>
            <person name="Rosa C.A."/>
            <person name="Scheuner C."/>
            <person name="Sibirny A.A."/>
            <person name="Slot J.C."/>
            <person name="Stielow J.B."/>
            <person name="Sun H."/>
            <person name="Kurtzman C.P."/>
            <person name="Blackwell M."/>
            <person name="Jeffries T.W."/>
            <person name="Grigoriev I.V."/>
        </authorList>
    </citation>
    <scope>NUCLEOTIDE SEQUENCE [LARGE SCALE GENOMIC DNA]</scope>
    <source>
        <strain evidence="5">NRRL Y-17796</strain>
    </source>
</reference>
<dbReference type="Pfam" id="PF25567">
    <property type="entry name" value="TPR_SYO1"/>
    <property type="match status" value="1"/>
</dbReference>
<evidence type="ECO:0000256" key="1">
    <source>
        <dbReference type="ARBA" id="ARBA00049983"/>
    </source>
</evidence>
<organism evidence="4 5">
    <name type="scientific">Tortispora caseinolytica NRRL Y-17796</name>
    <dbReference type="NCBI Taxonomy" id="767744"/>
    <lineage>
        <taxon>Eukaryota</taxon>
        <taxon>Fungi</taxon>
        <taxon>Dikarya</taxon>
        <taxon>Ascomycota</taxon>
        <taxon>Saccharomycotina</taxon>
        <taxon>Trigonopsidomycetes</taxon>
        <taxon>Trigonopsidales</taxon>
        <taxon>Trigonopsidaceae</taxon>
        <taxon>Tortispora</taxon>
    </lineage>
</organism>
<dbReference type="OrthoDB" id="288703at2759"/>
<protein>
    <recommendedName>
        <fullName evidence="3">SYO1-like TPR repeats domain-containing protein</fullName>
    </recommendedName>
</protein>
<accession>A0A1E4TDM9</accession>
<dbReference type="PANTHER" id="PTHR13347:SF1">
    <property type="entry name" value="HEAT REPEAT-CONTAINING PROTEIN 3"/>
    <property type="match status" value="1"/>
</dbReference>
<dbReference type="EMBL" id="KV453842">
    <property type="protein sequence ID" value="ODV89876.1"/>
    <property type="molecule type" value="Genomic_DNA"/>
</dbReference>
<dbReference type="GO" id="GO:0006606">
    <property type="term" value="P:protein import into nucleus"/>
    <property type="evidence" value="ECO:0007669"/>
    <property type="project" value="TreeGrafter"/>
</dbReference>
<dbReference type="Gene3D" id="1.25.10.10">
    <property type="entry name" value="Leucine-rich Repeat Variant"/>
    <property type="match status" value="1"/>
</dbReference>
<evidence type="ECO:0000259" key="3">
    <source>
        <dbReference type="Pfam" id="PF25567"/>
    </source>
</evidence>
<feature type="domain" description="SYO1-like TPR repeats" evidence="3">
    <location>
        <begin position="300"/>
        <end position="532"/>
    </location>
</feature>
<dbReference type="PANTHER" id="PTHR13347">
    <property type="entry name" value="HEAT REPEAT-CONTAINING PROTEIN 3"/>
    <property type="match status" value="1"/>
</dbReference>
<sequence>MPRIISSRHYTRPQPIGRPQKDIVATNDDVKLCMELLAKPDSAAVVQGLQLAARVARSDKREQLLRNRIVQTCLGFVESKDKAVAAESYNVLIQLLEASPFDTATFLYRQRIVQRVIDTIETLDLESLALPEDRKLLTACIYLVMRLCEYVVPQTVSAITRSLHELPALLTSIIASDSDDQLLVQTAAECLYVVTQQNILYLAAIDYDQLLNVASNSEGMLKLSIIGVFVNALLEYQQALHISVSDIITHLSGELGSDDEQIVALALELLTFTMPAVVAQTKDDDIEPQEDTDMDAISGPSTELIELLKSTVLPASIKSLQNNTLRVPAAALLNNLCLCFNMTLKDDETWTTEAANIWDISVNQLNSSDVQFLTSILNVVWAVSEHLASTENPVTPNLELFQAISNNYNTENPDLCFAVTSSLAAMCRMYIGKDDNGYLQPCLDFFLQVSIPKGSVEEAVEALNAIFDTFADKSYSYDQIYVDGGYNAKLSEIGPAFRRKVKTVSKQNNKELRVAADAAALNLQRFISYKNKE</sequence>
<comment type="similarity">
    <text evidence="1">Belongs to the nuclear import and ribosome assembly adapter family.</text>
</comment>
<dbReference type="SUPFAM" id="SSF48371">
    <property type="entry name" value="ARM repeat"/>
    <property type="match status" value="1"/>
</dbReference>
<dbReference type="GO" id="GO:0042273">
    <property type="term" value="P:ribosomal large subunit biogenesis"/>
    <property type="evidence" value="ECO:0007669"/>
    <property type="project" value="TreeGrafter"/>
</dbReference>
<feature type="region of interest" description="Disordered" evidence="2">
    <location>
        <begin position="1"/>
        <end position="21"/>
    </location>
</feature>
<evidence type="ECO:0000256" key="2">
    <source>
        <dbReference type="SAM" id="MobiDB-lite"/>
    </source>
</evidence>
<dbReference type="InterPro" id="IPR052616">
    <property type="entry name" value="SYO1-like"/>
</dbReference>
<dbReference type="InterPro" id="IPR011989">
    <property type="entry name" value="ARM-like"/>
</dbReference>
<evidence type="ECO:0000313" key="5">
    <source>
        <dbReference type="Proteomes" id="UP000095023"/>
    </source>
</evidence>
<name>A0A1E4TDM9_9ASCO</name>
<keyword evidence="5" id="KW-1185">Reference proteome</keyword>
<evidence type="ECO:0000313" key="4">
    <source>
        <dbReference type="EMBL" id="ODV89876.1"/>
    </source>
</evidence>